<organism evidence="12 13">
    <name type="scientific">Adhaeribacter soli</name>
    <dbReference type="NCBI Taxonomy" id="2607655"/>
    <lineage>
        <taxon>Bacteria</taxon>
        <taxon>Pseudomonadati</taxon>
        <taxon>Bacteroidota</taxon>
        <taxon>Cytophagia</taxon>
        <taxon>Cytophagales</taxon>
        <taxon>Hymenobacteraceae</taxon>
        <taxon>Adhaeribacter</taxon>
    </lineage>
</organism>
<dbReference type="InterPro" id="IPR000917">
    <property type="entry name" value="Sulfatase_N"/>
</dbReference>
<accession>A0A5N1JB92</accession>
<dbReference type="InterPro" id="IPR050448">
    <property type="entry name" value="OpgB/LTA_synthase_biosynth"/>
</dbReference>
<dbReference type="Gene3D" id="3.40.720.10">
    <property type="entry name" value="Alkaline Phosphatase, subunit A"/>
    <property type="match status" value="1"/>
</dbReference>
<dbReference type="Gene3D" id="3.30.1120.80">
    <property type="match status" value="1"/>
</dbReference>
<evidence type="ECO:0000256" key="8">
    <source>
        <dbReference type="PIRSR" id="PIRSR005091-3"/>
    </source>
</evidence>
<evidence type="ECO:0000256" key="10">
    <source>
        <dbReference type="SAM" id="Phobius"/>
    </source>
</evidence>
<keyword evidence="7" id="KW-0464">Manganese</keyword>
<reference evidence="12 13" key="1">
    <citation type="submission" date="2019-09" db="EMBL/GenBank/DDBJ databases">
        <title>Genome sequence of Adhaeribacter sp. M2.</title>
        <authorList>
            <person name="Srinivasan S."/>
        </authorList>
    </citation>
    <scope>NUCLEOTIDE SEQUENCE [LARGE SCALE GENOMIC DNA]</scope>
    <source>
        <strain evidence="12 13">M2</strain>
    </source>
</reference>
<comment type="caution">
    <text evidence="12">The sequence shown here is derived from an EMBL/GenBank/DDBJ whole genome shotgun (WGS) entry which is preliminary data.</text>
</comment>
<feature type="binding site" evidence="8">
    <location>
        <position position="481"/>
    </location>
    <ligand>
        <name>Mn(2+)</name>
        <dbReference type="ChEBI" id="CHEBI:29035"/>
    </ligand>
</feature>
<keyword evidence="3 10" id="KW-0812">Transmembrane</keyword>
<feature type="transmembrane region" description="Helical" evidence="10">
    <location>
        <begin position="128"/>
        <end position="156"/>
    </location>
</feature>
<dbReference type="GO" id="GO:0046872">
    <property type="term" value="F:metal ion binding"/>
    <property type="evidence" value="ECO:0007669"/>
    <property type="project" value="UniProtKB-KW"/>
</dbReference>
<proteinExistence type="predicted"/>
<evidence type="ECO:0000256" key="4">
    <source>
        <dbReference type="ARBA" id="ARBA00022989"/>
    </source>
</evidence>
<keyword evidence="4 10" id="KW-1133">Transmembrane helix</keyword>
<evidence type="ECO:0000256" key="6">
    <source>
        <dbReference type="PIRSR" id="PIRSR005091-1"/>
    </source>
</evidence>
<dbReference type="PIRSF" id="PIRSF005091">
    <property type="entry name" value="Mmb_sulf_HI1246"/>
    <property type="match status" value="1"/>
</dbReference>
<evidence type="ECO:0000259" key="11">
    <source>
        <dbReference type="Pfam" id="PF00884"/>
    </source>
</evidence>
<evidence type="ECO:0000256" key="7">
    <source>
        <dbReference type="PIRSR" id="PIRSR005091-2"/>
    </source>
</evidence>
<dbReference type="CDD" id="cd16015">
    <property type="entry name" value="LTA_synthase"/>
    <property type="match status" value="1"/>
</dbReference>
<protein>
    <submittedName>
        <fullName evidence="12">Sulfatase-like hydrolase/transferase</fullName>
    </submittedName>
</protein>
<keyword evidence="2" id="KW-1003">Cell membrane</keyword>
<evidence type="ECO:0000256" key="5">
    <source>
        <dbReference type="ARBA" id="ARBA00023136"/>
    </source>
</evidence>
<feature type="binding site" evidence="8">
    <location>
        <position position="271"/>
    </location>
    <ligand>
        <name>Mn(2+)</name>
        <dbReference type="ChEBI" id="CHEBI:29035"/>
    </ligand>
</feature>
<gene>
    <name evidence="12" type="ORF">F0P94_03385</name>
</gene>
<name>A0A5N1JB92_9BACT</name>
<comment type="PTM">
    <text evidence="9">The conversion to 3-oxoalanine (also known as C-formylglycine, FGly), of a serine or cysteine residue in prokaryotes and of a cysteine residue in eukaryotes, is critical for catalytic activity.</text>
</comment>
<sequence>MKKYVPNQVFLFIYWLLLLFIGKAFFLSFHYSKTSQLEASDILKIFGYGLRLDFSAAAYFSVIPFLHLLFTPPIPARITRKLVNYYAIIITSLVTLLVSADLQLYSIWGFRLDATPLQYLSTPSEMLASTASAPLLLLFILFLAQISLALFLYFRFFKPDLSNHHPRAGYYLLSFCLLIILVLPIRGGWQQIPINQSDVYFSDKIYANHAAVNVPWNVGYSLYRQDKETNPYQYLPENEAQDLVQELYTYPPVSGNILKTQKPNVLFIILESYTAKLVGSLGGEKGITPELDKLVSEGILFDKFYASGDRSEKGLVALLSGYPVQTTTSIVKIPRKAERLPHLSKTLKKAGYATSYYYGGELAFANIKSYLLTAGYNRLVSKPDFPAKDYNSKWGVHDHVLLERVFSDLKTEKQPFFSTVFTLSSHEPYDVPMETKFPGEDEVNKFRNSFYYTDQAIGNFIRSAKKEPWWQNTLVVLVADHGHTFPDYEGLDTPGKFRIPLILTGGALAQTGKTISTVASQTDLAYSLLKQLNLPNQDFKWGKDLFNDQAKPFAFYVFNDGFGYLTDKGNFSFDNVSQKEIMRSGEVSEKDLQTGKAYMQVSFEDFLQK</sequence>
<feature type="binding site" evidence="7">
    <location>
        <position position="426"/>
    </location>
    <ligand>
        <name>substrate</name>
    </ligand>
</feature>
<evidence type="ECO:0000313" key="12">
    <source>
        <dbReference type="EMBL" id="KAA9346139.1"/>
    </source>
</evidence>
<dbReference type="Proteomes" id="UP000326570">
    <property type="component" value="Unassembled WGS sequence"/>
</dbReference>
<feature type="transmembrane region" description="Helical" evidence="10">
    <location>
        <begin position="82"/>
        <end position="108"/>
    </location>
</feature>
<dbReference type="GO" id="GO:0016740">
    <property type="term" value="F:transferase activity"/>
    <property type="evidence" value="ECO:0007669"/>
    <property type="project" value="UniProtKB-KW"/>
</dbReference>
<evidence type="ECO:0000256" key="2">
    <source>
        <dbReference type="ARBA" id="ARBA00022475"/>
    </source>
</evidence>
<dbReference type="GO" id="GO:0005886">
    <property type="term" value="C:plasma membrane"/>
    <property type="evidence" value="ECO:0007669"/>
    <property type="project" value="UniProtKB-SubCell"/>
</dbReference>
<dbReference type="Pfam" id="PF00884">
    <property type="entry name" value="Sulfatase"/>
    <property type="match status" value="1"/>
</dbReference>
<dbReference type="PANTHER" id="PTHR47371">
    <property type="entry name" value="LIPOTEICHOIC ACID SYNTHASE"/>
    <property type="match status" value="1"/>
</dbReference>
<evidence type="ECO:0000256" key="9">
    <source>
        <dbReference type="PIRSR" id="PIRSR600917-52"/>
    </source>
</evidence>
<feature type="modified residue" description="3-oxoalanine (Ser)" evidence="9">
    <location>
        <position position="311"/>
    </location>
</feature>
<feature type="active site" evidence="6">
    <location>
        <position position="311"/>
    </location>
</feature>
<comment type="subcellular location">
    <subcellularLocation>
        <location evidence="1">Cell membrane</location>
        <topology evidence="1">Multi-pass membrane protein</topology>
    </subcellularLocation>
</comment>
<dbReference type="InterPro" id="IPR012160">
    <property type="entry name" value="LtaS-like"/>
</dbReference>
<keyword evidence="5 10" id="KW-0472">Membrane</keyword>
<feature type="transmembrane region" description="Helical" evidence="10">
    <location>
        <begin position="52"/>
        <end position="70"/>
    </location>
</feature>
<evidence type="ECO:0000256" key="3">
    <source>
        <dbReference type="ARBA" id="ARBA00022692"/>
    </source>
</evidence>
<keyword evidence="13" id="KW-1185">Reference proteome</keyword>
<feature type="binding site" evidence="8">
    <location>
        <position position="480"/>
    </location>
    <ligand>
        <name>Mn(2+)</name>
        <dbReference type="ChEBI" id="CHEBI:29035"/>
    </ligand>
</feature>
<dbReference type="RefSeq" id="WP_150902282.1">
    <property type="nucleotide sequence ID" value="NZ_VTWT01000001.1"/>
</dbReference>
<evidence type="ECO:0000313" key="13">
    <source>
        <dbReference type="Proteomes" id="UP000326570"/>
    </source>
</evidence>
<feature type="domain" description="Sulfatase N-terminal" evidence="11">
    <location>
        <begin position="263"/>
        <end position="533"/>
    </location>
</feature>
<keyword evidence="12" id="KW-0808">Transferase</keyword>
<dbReference type="EMBL" id="VTWT01000001">
    <property type="protein sequence ID" value="KAA9346139.1"/>
    <property type="molecule type" value="Genomic_DNA"/>
</dbReference>
<dbReference type="PANTHER" id="PTHR47371:SF3">
    <property type="entry name" value="PHOSPHOGLYCEROL TRANSFERASE I"/>
    <property type="match status" value="1"/>
</dbReference>
<keyword evidence="12" id="KW-0378">Hydrolase</keyword>
<dbReference type="AlphaFoldDB" id="A0A5N1JB92"/>
<dbReference type="GO" id="GO:0016787">
    <property type="term" value="F:hydrolase activity"/>
    <property type="evidence" value="ECO:0007669"/>
    <property type="project" value="UniProtKB-KW"/>
</dbReference>
<feature type="transmembrane region" description="Helical" evidence="10">
    <location>
        <begin position="168"/>
        <end position="189"/>
    </location>
</feature>
<keyword evidence="7" id="KW-0479">Metal-binding</keyword>
<evidence type="ECO:0000256" key="1">
    <source>
        <dbReference type="ARBA" id="ARBA00004651"/>
    </source>
</evidence>
<dbReference type="SUPFAM" id="SSF53649">
    <property type="entry name" value="Alkaline phosphatase-like"/>
    <property type="match status" value="1"/>
</dbReference>
<dbReference type="InterPro" id="IPR017850">
    <property type="entry name" value="Alkaline_phosphatase_core_sf"/>
</dbReference>
<feature type="transmembrane region" description="Helical" evidence="10">
    <location>
        <begin position="12"/>
        <end position="32"/>
    </location>
</feature>